<reference evidence="8" key="1">
    <citation type="journal article" date="2019" name="Int. J. Syst. Evol. Microbiol.">
        <title>The Global Catalogue of Microorganisms (GCM) 10K type strain sequencing project: providing services to taxonomists for standard genome sequencing and annotation.</title>
        <authorList>
            <consortium name="The Broad Institute Genomics Platform"/>
            <consortium name="The Broad Institute Genome Sequencing Center for Infectious Disease"/>
            <person name="Wu L."/>
            <person name="Ma J."/>
        </authorList>
    </citation>
    <scope>NUCLEOTIDE SEQUENCE [LARGE SCALE GENOMIC DNA]</scope>
    <source>
        <strain evidence="8">JCM 18541</strain>
    </source>
</reference>
<evidence type="ECO:0000259" key="6">
    <source>
        <dbReference type="PROSITE" id="PS50977"/>
    </source>
</evidence>
<dbReference type="PRINTS" id="PR00455">
    <property type="entry name" value="HTHTETR"/>
</dbReference>
<dbReference type="SUPFAM" id="SSF46689">
    <property type="entry name" value="Homeodomain-like"/>
    <property type="match status" value="1"/>
</dbReference>
<evidence type="ECO:0000256" key="5">
    <source>
        <dbReference type="PROSITE-ProRule" id="PRU00335"/>
    </source>
</evidence>
<dbReference type="PANTHER" id="PTHR30055">
    <property type="entry name" value="HTH-TYPE TRANSCRIPTIONAL REGULATOR RUTR"/>
    <property type="match status" value="1"/>
</dbReference>
<dbReference type="PANTHER" id="PTHR30055:SF228">
    <property type="entry name" value="TRANSCRIPTIONAL REGULATOR-RELATED"/>
    <property type="match status" value="1"/>
</dbReference>
<feature type="DNA-binding region" description="H-T-H motif" evidence="5">
    <location>
        <begin position="28"/>
        <end position="47"/>
    </location>
</feature>
<dbReference type="InterPro" id="IPR039538">
    <property type="entry name" value="BetI_C"/>
</dbReference>
<dbReference type="EMBL" id="BAABKP010000002">
    <property type="protein sequence ID" value="GAA4795976.1"/>
    <property type="molecule type" value="Genomic_DNA"/>
</dbReference>
<dbReference type="InterPro" id="IPR009057">
    <property type="entry name" value="Homeodomain-like_sf"/>
</dbReference>
<dbReference type="Pfam" id="PF13977">
    <property type="entry name" value="TetR_C_6"/>
    <property type="match status" value="1"/>
</dbReference>
<protein>
    <recommendedName>
        <fullName evidence="6">HTH tetR-type domain-containing protein</fullName>
    </recommendedName>
</protein>
<keyword evidence="4" id="KW-0804">Transcription</keyword>
<keyword evidence="1" id="KW-0678">Repressor</keyword>
<evidence type="ECO:0000313" key="7">
    <source>
        <dbReference type="EMBL" id="GAA4795976.1"/>
    </source>
</evidence>
<keyword evidence="8" id="KW-1185">Reference proteome</keyword>
<dbReference type="InterPro" id="IPR036271">
    <property type="entry name" value="Tet_transcr_reg_TetR-rel_C_sf"/>
</dbReference>
<comment type="caution">
    <text evidence="7">The sequence shown here is derived from an EMBL/GenBank/DDBJ whole genome shotgun (WGS) entry which is preliminary data.</text>
</comment>
<dbReference type="Gene3D" id="1.10.357.10">
    <property type="entry name" value="Tetracycline Repressor, domain 2"/>
    <property type="match status" value="1"/>
</dbReference>
<evidence type="ECO:0000313" key="8">
    <source>
        <dbReference type="Proteomes" id="UP001500187"/>
    </source>
</evidence>
<evidence type="ECO:0000256" key="1">
    <source>
        <dbReference type="ARBA" id="ARBA00022491"/>
    </source>
</evidence>
<dbReference type="InterPro" id="IPR050109">
    <property type="entry name" value="HTH-type_TetR-like_transc_reg"/>
</dbReference>
<dbReference type="RefSeq" id="WP_345446007.1">
    <property type="nucleotide sequence ID" value="NZ_BAABKP010000002.1"/>
</dbReference>
<proteinExistence type="predicted"/>
<feature type="domain" description="HTH tetR-type" evidence="6">
    <location>
        <begin position="5"/>
        <end position="65"/>
    </location>
</feature>
<dbReference type="InterPro" id="IPR001647">
    <property type="entry name" value="HTH_TetR"/>
</dbReference>
<dbReference type="SUPFAM" id="SSF48498">
    <property type="entry name" value="Tetracyclin repressor-like, C-terminal domain"/>
    <property type="match status" value="1"/>
</dbReference>
<name>A0ABP9BIK3_9MICC</name>
<dbReference type="Proteomes" id="UP001500187">
    <property type="component" value="Unassembled WGS sequence"/>
</dbReference>
<dbReference type="Pfam" id="PF00440">
    <property type="entry name" value="TetR_N"/>
    <property type="match status" value="1"/>
</dbReference>
<accession>A0ABP9BIK3</accession>
<dbReference type="PROSITE" id="PS50977">
    <property type="entry name" value="HTH_TETR_2"/>
    <property type="match status" value="1"/>
</dbReference>
<evidence type="ECO:0000256" key="3">
    <source>
        <dbReference type="ARBA" id="ARBA00023125"/>
    </source>
</evidence>
<keyword evidence="2" id="KW-0805">Transcription regulation</keyword>
<organism evidence="7 8">
    <name type="scientific">Rothia endophytica</name>
    <dbReference type="NCBI Taxonomy" id="1324766"/>
    <lineage>
        <taxon>Bacteria</taxon>
        <taxon>Bacillati</taxon>
        <taxon>Actinomycetota</taxon>
        <taxon>Actinomycetes</taxon>
        <taxon>Micrococcales</taxon>
        <taxon>Micrococcaceae</taxon>
        <taxon>Rothia</taxon>
    </lineage>
</organism>
<evidence type="ECO:0000256" key="4">
    <source>
        <dbReference type="ARBA" id="ARBA00023163"/>
    </source>
</evidence>
<gene>
    <name evidence="7" type="ORF">GCM10023352_14070</name>
</gene>
<sequence length="195" mass="21360">MSDTSAQEAAISDAAIRVIVTQGFDVVSVRKVAQEAGLAHGTVQYYMGTKNQLLEKALLRSTARQHERVQNLQLPADPLERLTTALLELLPIGEVQREDSTLWITMGAAASTRSGLAKLYQQELATFQDRLMQALIVWHSTGNLGVATEDLPRTARLLTAFINGLTLDYLNMPSRSGLVDDIKADLRSGLKKILS</sequence>
<keyword evidence="3 5" id="KW-0238">DNA-binding</keyword>
<evidence type="ECO:0000256" key="2">
    <source>
        <dbReference type="ARBA" id="ARBA00023015"/>
    </source>
</evidence>